<reference evidence="2 3" key="1">
    <citation type="journal article" date="2021" name="Elife">
        <title>Chloroplast acquisition without the gene transfer in kleptoplastic sea slugs, Plakobranchus ocellatus.</title>
        <authorList>
            <person name="Maeda T."/>
            <person name="Takahashi S."/>
            <person name="Yoshida T."/>
            <person name="Shimamura S."/>
            <person name="Takaki Y."/>
            <person name="Nagai Y."/>
            <person name="Toyoda A."/>
            <person name="Suzuki Y."/>
            <person name="Arimoto A."/>
            <person name="Ishii H."/>
            <person name="Satoh N."/>
            <person name="Nishiyama T."/>
            <person name="Hasebe M."/>
            <person name="Maruyama T."/>
            <person name="Minagawa J."/>
            <person name="Obokata J."/>
            <person name="Shigenobu S."/>
        </authorList>
    </citation>
    <scope>NUCLEOTIDE SEQUENCE [LARGE SCALE GENOMIC DNA]</scope>
</reference>
<evidence type="ECO:0000256" key="1">
    <source>
        <dbReference type="SAM" id="MobiDB-lite"/>
    </source>
</evidence>
<name>A0AAV3Y394_9GAST</name>
<evidence type="ECO:0000313" key="3">
    <source>
        <dbReference type="Proteomes" id="UP000735302"/>
    </source>
</evidence>
<gene>
    <name evidence="2" type="ORF">PoB_000400000</name>
</gene>
<accession>A0AAV3Y394</accession>
<dbReference type="AlphaFoldDB" id="A0AAV3Y394"/>
<sequence length="165" mass="18492">MSGRPRTRTDCYWIRQSRGSSCFHHFHNLEKKSNYKATTLTEGYDENLLQQAEAHLDRFLACELKAVNECLRVVIRRQREGAALLGVVILTDCRVLKQALGGSGSESMGRAMLLADYLQNTEGGAYGGSVAPVTCRSYRQRDNLWTSEPRKGPATTTEDLSQTYL</sequence>
<dbReference type="EMBL" id="BLXT01000480">
    <property type="protein sequence ID" value="GFN77494.1"/>
    <property type="molecule type" value="Genomic_DNA"/>
</dbReference>
<feature type="compositionally biased region" description="Polar residues" evidence="1">
    <location>
        <begin position="154"/>
        <end position="165"/>
    </location>
</feature>
<keyword evidence="3" id="KW-1185">Reference proteome</keyword>
<evidence type="ECO:0000313" key="2">
    <source>
        <dbReference type="EMBL" id="GFN77494.1"/>
    </source>
</evidence>
<feature type="region of interest" description="Disordered" evidence="1">
    <location>
        <begin position="144"/>
        <end position="165"/>
    </location>
</feature>
<dbReference type="Proteomes" id="UP000735302">
    <property type="component" value="Unassembled WGS sequence"/>
</dbReference>
<proteinExistence type="predicted"/>
<organism evidence="2 3">
    <name type="scientific">Plakobranchus ocellatus</name>
    <dbReference type="NCBI Taxonomy" id="259542"/>
    <lineage>
        <taxon>Eukaryota</taxon>
        <taxon>Metazoa</taxon>
        <taxon>Spiralia</taxon>
        <taxon>Lophotrochozoa</taxon>
        <taxon>Mollusca</taxon>
        <taxon>Gastropoda</taxon>
        <taxon>Heterobranchia</taxon>
        <taxon>Euthyneura</taxon>
        <taxon>Panpulmonata</taxon>
        <taxon>Sacoglossa</taxon>
        <taxon>Placobranchoidea</taxon>
        <taxon>Plakobranchidae</taxon>
        <taxon>Plakobranchus</taxon>
    </lineage>
</organism>
<comment type="caution">
    <text evidence="2">The sequence shown here is derived from an EMBL/GenBank/DDBJ whole genome shotgun (WGS) entry which is preliminary data.</text>
</comment>
<protein>
    <submittedName>
        <fullName evidence="2">Uncharacterized protein</fullName>
    </submittedName>
</protein>